<dbReference type="InterPro" id="IPR000415">
    <property type="entry name" value="Nitroreductase-like"/>
</dbReference>
<dbReference type="RefSeq" id="WP_284055857.1">
    <property type="nucleotide sequence ID" value="NZ_JAMSLR010000001.1"/>
</dbReference>
<comment type="similarity">
    <text evidence="1">Belongs to the nitroreductase family.</text>
</comment>
<dbReference type="GO" id="GO:0016491">
    <property type="term" value="F:oxidoreductase activity"/>
    <property type="evidence" value="ECO:0007669"/>
    <property type="project" value="UniProtKB-KW"/>
</dbReference>
<comment type="caution">
    <text evidence="4">The sequence shown here is derived from an EMBL/GenBank/DDBJ whole genome shotgun (WGS) entry which is preliminary data.</text>
</comment>
<reference evidence="4" key="1">
    <citation type="submission" date="2022-06" db="EMBL/GenBank/DDBJ databases">
        <title>CFH 74404 Thermomicrobiaceae sp.</title>
        <authorList>
            <person name="Ming H."/>
            <person name="Li W.-J."/>
            <person name="Zhao Z."/>
        </authorList>
    </citation>
    <scope>NUCLEOTIDE SEQUENCE</scope>
    <source>
        <strain evidence="4">CFH 74404</strain>
    </source>
</reference>
<keyword evidence="2" id="KW-0560">Oxidoreductase</keyword>
<accession>A0AA42BA42</accession>
<gene>
    <name evidence="4" type="ORF">NET02_02865</name>
</gene>
<dbReference type="SUPFAM" id="SSF55469">
    <property type="entry name" value="FMN-dependent nitroreductase-like"/>
    <property type="match status" value="1"/>
</dbReference>
<dbReference type="Proteomes" id="UP001165306">
    <property type="component" value="Unassembled WGS sequence"/>
</dbReference>
<feature type="domain" description="Nitroreductase" evidence="3">
    <location>
        <begin position="7"/>
        <end position="170"/>
    </location>
</feature>
<dbReference type="InterPro" id="IPR029479">
    <property type="entry name" value="Nitroreductase"/>
</dbReference>
<organism evidence="4 5">
    <name type="scientific">Thermalbibacter longus</name>
    <dbReference type="NCBI Taxonomy" id="2951981"/>
    <lineage>
        <taxon>Bacteria</taxon>
        <taxon>Pseudomonadati</taxon>
        <taxon>Thermomicrobiota</taxon>
        <taxon>Thermomicrobia</taxon>
        <taxon>Thermomicrobiales</taxon>
        <taxon>Thermomicrobiaceae</taxon>
        <taxon>Thermalbibacter</taxon>
    </lineage>
</organism>
<protein>
    <submittedName>
        <fullName evidence="4">Nitroreductase family protein</fullName>
    </submittedName>
</protein>
<dbReference type="AlphaFoldDB" id="A0AA42BA42"/>
<evidence type="ECO:0000313" key="5">
    <source>
        <dbReference type="Proteomes" id="UP001165306"/>
    </source>
</evidence>
<name>A0AA42BA42_9BACT</name>
<dbReference type="PANTHER" id="PTHR43673">
    <property type="entry name" value="NAD(P)H NITROREDUCTASE YDGI-RELATED"/>
    <property type="match status" value="1"/>
</dbReference>
<dbReference type="PANTHER" id="PTHR43673:SF10">
    <property type="entry name" value="NADH DEHYDROGENASE_NAD(P)H NITROREDUCTASE XCC3605-RELATED"/>
    <property type="match status" value="1"/>
</dbReference>
<evidence type="ECO:0000313" key="4">
    <source>
        <dbReference type="EMBL" id="MCM8748079.1"/>
    </source>
</evidence>
<dbReference type="Pfam" id="PF00881">
    <property type="entry name" value="Nitroreductase"/>
    <property type="match status" value="1"/>
</dbReference>
<keyword evidence="5" id="KW-1185">Reference proteome</keyword>
<evidence type="ECO:0000256" key="2">
    <source>
        <dbReference type="ARBA" id="ARBA00023002"/>
    </source>
</evidence>
<dbReference type="EMBL" id="JAMSLR010000001">
    <property type="protein sequence ID" value="MCM8748079.1"/>
    <property type="molecule type" value="Genomic_DNA"/>
</dbReference>
<evidence type="ECO:0000259" key="3">
    <source>
        <dbReference type="Pfam" id="PF00881"/>
    </source>
</evidence>
<sequence>MDFVEVVRKRRMVRHFKPDPFARESLERILDLARRAPSAGYTQGQSFLVVTVPERRRAVAEACDESFEVELYGYPWISEAPVQILACTSEAAYRFGHRDPEELPQDGSEIQWPVPYWYFDLGCSVMLILLAAVNEGLAAGYARVIDVPRLRELLGIPEDVIPVGVIPIGYPDRDVPSPSLRRGRKPASEVIHWERW</sequence>
<proteinExistence type="inferred from homology"/>
<evidence type="ECO:0000256" key="1">
    <source>
        <dbReference type="ARBA" id="ARBA00007118"/>
    </source>
</evidence>
<dbReference type="Gene3D" id="3.40.109.10">
    <property type="entry name" value="NADH Oxidase"/>
    <property type="match status" value="1"/>
</dbReference>